<protein>
    <recommendedName>
        <fullName evidence="3">Cell wall protein</fullName>
    </recommendedName>
</protein>
<dbReference type="PANTHER" id="PTHR38123">
    <property type="entry name" value="CELL WALL SERINE-THREONINE-RICH GALACTOMANNOPROTEIN MP1 (AFU_ORTHOLOGUE AFUA_4G03240)"/>
    <property type="match status" value="1"/>
</dbReference>
<evidence type="ECO:0000313" key="2">
    <source>
        <dbReference type="Proteomes" id="UP000803844"/>
    </source>
</evidence>
<dbReference type="GeneID" id="63833299"/>
<dbReference type="AlphaFoldDB" id="A0A9P4XXV7"/>
<organism evidence="1 2">
    <name type="scientific">Cryphonectria parasitica (strain ATCC 38755 / EP155)</name>
    <dbReference type="NCBI Taxonomy" id="660469"/>
    <lineage>
        <taxon>Eukaryota</taxon>
        <taxon>Fungi</taxon>
        <taxon>Dikarya</taxon>
        <taxon>Ascomycota</taxon>
        <taxon>Pezizomycotina</taxon>
        <taxon>Sordariomycetes</taxon>
        <taxon>Sordariomycetidae</taxon>
        <taxon>Diaporthales</taxon>
        <taxon>Cryphonectriaceae</taxon>
        <taxon>Cryphonectria-Endothia species complex</taxon>
        <taxon>Cryphonectria</taxon>
    </lineage>
</organism>
<keyword evidence="2" id="KW-1185">Reference proteome</keyword>
<reference evidence="1" key="1">
    <citation type="journal article" date="2020" name="Phytopathology">
        <title>Genome sequence of the chestnut blight fungus Cryphonectria parasitica EP155: A fundamental resource for an archetypical invasive plant pathogen.</title>
        <authorList>
            <person name="Crouch J.A."/>
            <person name="Dawe A."/>
            <person name="Aerts A."/>
            <person name="Barry K."/>
            <person name="Churchill A.C.L."/>
            <person name="Grimwood J."/>
            <person name="Hillman B."/>
            <person name="Milgroom M.G."/>
            <person name="Pangilinan J."/>
            <person name="Smith M."/>
            <person name="Salamov A."/>
            <person name="Schmutz J."/>
            <person name="Yadav J."/>
            <person name="Grigoriev I.V."/>
            <person name="Nuss D."/>
        </authorList>
    </citation>
    <scope>NUCLEOTIDE SEQUENCE</scope>
    <source>
        <strain evidence="1">EP155</strain>
    </source>
</reference>
<feature type="non-terminal residue" evidence="1">
    <location>
        <position position="191"/>
    </location>
</feature>
<dbReference type="Proteomes" id="UP000803844">
    <property type="component" value="Unassembled WGS sequence"/>
</dbReference>
<dbReference type="GO" id="GO:0005576">
    <property type="term" value="C:extracellular region"/>
    <property type="evidence" value="ECO:0007669"/>
    <property type="project" value="TreeGrafter"/>
</dbReference>
<dbReference type="RefSeq" id="XP_040773908.1">
    <property type="nucleotide sequence ID" value="XM_040916170.1"/>
</dbReference>
<dbReference type="Pfam" id="PF12296">
    <property type="entry name" value="HsbA"/>
    <property type="match status" value="1"/>
</dbReference>
<dbReference type="Gene3D" id="1.20.1280.140">
    <property type="match status" value="1"/>
</dbReference>
<sequence>KRDVATIQSVITQASNAITTLDTTVKAFNGQDFTQLATNAASLKTVLTQGTSTIQGTAAISAQDAITLQSSLSPIQSSAASLSSDLVAKKPQIQQASLCDIVQQQTTDIGSAANSLISATVSKVPSTLQSVATQLTGQFTGQLTDLSAQFAPGNCTNAAGGSAAVAGIAFSNSSAATASTSSTKTASASSS</sequence>
<dbReference type="PANTHER" id="PTHR38123:SF6">
    <property type="entry name" value="CELL WALL SERINE-THREONINE-RICH GALACTOMANNOPROTEIN MP1 (AFU_ORTHOLOGUE AFUA_4G03240)"/>
    <property type="match status" value="1"/>
</dbReference>
<accession>A0A9P4XXV7</accession>
<feature type="non-terminal residue" evidence="1">
    <location>
        <position position="1"/>
    </location>
</feature>
<name>A0A9P4XXV7_CRYP1</name>
<evidence type="ECO:0000313" key="1">
    <source>
        <dbReference type="EMBL" id="KAF3762929.1"/>
    </source>
</evidence>
<dbReference type="OrthoDB" id="2422134at2759"/>
<dbReference type="InterPro" id="IPR021054">
    <property type="entry name" value="Cell_wall_mannoprotein_1"/>
</dbReference>
<gene>
    <name evidence="1" type="ORF">M406DRAFT_242445</name>
</gene>
<comment type="caution">
    <text evidence="1">The sequence shown here is derived from an EMBL/GenBank/DDBJ whole genome shotgun (WGS) entry which is preliminary data.</text>
</comment>
<evidence type="ECO:0008006" key="3">
    <source>
        <dbReference type="Google" id="ProtNLM"/>
    </source>
</evidence>
<dbReference type="EMBL" id="MU032350">
    <property type="protein sequence ID" value="KAF3762929.1"/>
    <property type="molecule type" value="Genomic_DNA"/>
</dbReference>
<proteinExistence type="predicted"/>